<dbReference type="RefSeq" id="WP_160198016.1">
    <property type="nucleotide sequence ID" value="NZ_QXXA01000013.1"/>
</dbReference>
<keyword evidence="2" id="KW-1185">Reference proteome</keyword>
<comment type="caution">
    <text evidence="1">The sequence shown here is derived from an EMBL/GenBank/DDBJ whole genome shotgun (WGS) entry which is preliminary data.</text>
</comment>
<organism evidence="1 2">
    <name type="scientific">Senegalia massiliensis</name>
    <dbReference type="NCBI Taxonomy" id="1720316"/>
    <lineage>
        <taxon>Bacteria</taxon>
        <taxon>Bacillati</taxon>
        <taxon>Bacillota</taxon>
        <taxon>Clostridia</taxon>
        <taxon>Eubacteriales</taxon>
        <taxon>Clostridiaceae</taxon>
        <taxon>Senegalia</taxon>
    </lineage>
</organism>
<evidence type="ECO:0000313" key="1">
    <source>
        <dbReference type="EMBL" id="NBI07550.1"/>
    </source>
</evidence>
<proteinExistence type="predicted"/>
<dbReference type="AlphaFoldDB" id="A0A845QZF6"/>
<accession>A0A845QZF6</accession>
<dbReference type="EMBL" id="QXXA01000013">
    <property type="protein sequence ID" value="NBI07550.1"/>
    <property type="molecule type" value="Genomic_DNA"/>
</dbReference>
<sequence>MKKAKRKQLIYIEQLKRYLHNYNKNIKTTYQIDIESNMKLSYEQADKKIKDLICKLNSLGLEHSINLDKNIDNRTIIKTPVQFVENYKELNSFTIDRDKKKIILKTSEGETIEFELSDRLINEDNKYIISPLYIYSKCSKAINYNKRINIFKVKYKQPIIDNNNKHYEMYGLMLENTDDIKERKKQLVEIRNKILEVTDHKVPYDNSEDHVRHCYRENFSKIFSYIEKNDIKLYEKLESKEYINDSNKAEELASIFYDSTLVSTYDKVEYI</sequence>
<gene>
    <name evidence="1" type="ORF">D3Z33_11880</name>
</gene>
<dbReference type="Proteomes" id="UP000467132">
    <property type="component" value="Unassembled WGS sequence"/>
</dbReference>
<reference evidence="1 2" key="1">
    <citation type="submission" date="2018-08" db="EMBL/GenBank/DDBJ databases">
        <title>Murine metabolic-syndrome-specific gut microbial biobank.</title>
        <authorList>
            <person name="Liu C."/>
        </authorList>
    </citation>
    <scope>NUCLEOTIDE SEQUENCE [LARGE SCALE GENOMIC DNA]</scope>
    <source>
        <strain evidence="1 2">583</strain>
    </source>
</reference>
<name>A0A845QZF6_9CLOT</name>
<evidence type="ECO:0000313" key="2">
    <source>
        <dbReference type="Proteomes" id="UP000467132"/>
    </source>
</evidence>
<protein>
    <submittedName>
        <fullName evidence="1">Uncharacterized protein</fullName>
    </submittedName>
</protein>